<proteinExistence type="predicted"/>
<reference evidence="2 3" key="1">
    <citation type="submission" date="2014-04" db="EMBL/GenBank/DDBJ databases">
        <authorList>
            <consortium name="DOE Joint Genome Institute"/>
            <person name="Kuo A."/>
            <person name="Kohler A."/>
            <person name="Costa M.D."/>
            <person name="Nagy L.G."/>
            <person name="Floudas D."/>
            <person name="Copeland A."/>
            <person name="Barry K.W."/>
            <person name="Cichocki N."/>
            <person name="Veneault-Fourrey C."/>
            <person name="LaButti K."/>
            <person name="Lindquist E.A."/>
            <person name="Lipzen A."/>
            <person name="Lundell T."/>
            <person name="Morin E."/>
            <person name="Murat C."/>
            <person name="Sun H."/>
            <person name="Tunlid A."/>
            <person name="Henrissat B."/>
            <person name="Grigoriev I.V."/>
            <person name="Hibbett D.S."/>
            <person name="Martin F."/>
            <person name="Nordberg H.P."/>
            <person name="Cantor M.N."/>
            <person name="Hua S.X."/>
        </authorList>
    </citation>
    <scope>NUCLEOTIDE SEQUENCE [LARGE SCALE GENOMIC DNA]</scope>
    <source>
        <strain evidence="2 3">Marx 270</strain>
    </source>
</reference>
<organism evidence="2 3">
    <name type="scientific">Pisolithus tinctorius Marx 270</name>
    <dbReference type="NCBI Taxonomy" id="870435"/>
    <lineage>
        <taxon>Eukaryota</taxon>
        <taxon>Fungi</taxon>
        <taxon>Dikarya</taxon>
        <taxon>Basidiomycota</taxon>
        <taxon>Agaricomycotina</taxon>
        <taxon>Agaricomycetes</taxon>
        <taxon>Agaricomycetidae</taxon>
        <taxon>Boletales</taxon>
        <taxon>Sclerodermatineae</taxon>
        <taxon>Pisolithaceae</taxon>
        <taxon>Pisolithus</taxon>
    </lineage>
</organism>
<evidence type="ECO:0000313" key="3">
    <source>
        <dbReference type="Proteomes" id="UP000054217"/>
    </source>
</evidence>
<accession>A0A0C3JS43</accession>
<reference evidence="3" key="2">
    <citation type="submission" date="2015-01" db="EMBL/GenBank/DDBJ databases">
        <title>Evolutionary Origins and Diversification of the Mycorrhizal Mutualists.</title>
        <authorList>
            <consortium name="DOE Joint Genome Institute"/>
            <consortium name="Mycorrhizal Genomics Consortium"/>
            <person name="Kohler A."/>
            <person name="Kuo A."/>
            <person name="Nagy L.G."/>
            <person name="Floudas D."/>
            <person name="Copeland A."/>
            <person name="Barry K.W."/>
            <person name="Cichocki N."/>
            <person name="Veneault-Fourrey C."/>
            <person name="LaButti K."/>
            <person name="Lindquist E.A."/>
            <person name="Lipzen A."/>
            <person name="Lundell T."/>
            <person name="Morin E."/>
            <person name="Murat C."/>
            <person name="Riley R."/>
            <person name="Ohm R."/>
            <person name="Sun H."/>
            <person name="Tunlid A."/>
            <person name="Henrissat B."/>
            <person name="Grigoriev I.V."/>
            <person name="Hibbett D.S."/>
            <person name="Martin F."/>
        </authorList>
    </citation>
    <scope>NUCLEOTIDE SEQUENCE [LARGE SCALE GENOMIC DNA]</scope>
    <source>
        <strain evidence="3">Marx 270</strain>
    </source>
</reference>
<sequence>MIPEEAPGHSSETGSLPWSPSQTLSNNAVLPEAPALIESTQPGTTSRKCRYLDSCADYNDYPYAPPVNADAYISAVSVETTDKIDHVIKTDRDKSGGGSMLHSALRRVFRGVVVATQTPNDVVAPIFRWILSCGGKAESDQDSDDVAGALTPNEWCNAAAMDLAREDS</sequence>
<dbReference type="Proteomes" id="UP000054217">
    <property type="component" value="Unassembled WGS sequence"/>
</dbReference>
<evidence type="ECO:0000256" key="1">
    <source>
        <dbReference type="SAM" id="MobiDB-lite"/>
    </source>
</evidence>
<gene>
    <name evidence="2" type="ORF">M404DRAFT_19794</name>
</gene>
<feature type="compositionally biased region" description="Polar residues" evidence="1">
    <location>
        <begin position="10"/>
        <end position="24"/>
    </location>
</feature>
<evidence type="ECO:0000313" key="2">
    <source>
        <dbReference type="EMBL" id="KIO11978.1"/>
    </source>
</evidence>
<keyword evidence="3" id="KW-1185">Reference proteome</keyword>
<dbReference type="EMBL" id="KN831948">
    <property type="protein sequence ID" value="KIO11978.1"/>
    <property type="molecule type" value="Genomic_DNA"/>
</dbReference>
<dbReference type="AlphaFoldDB" id="A0A0C3JS43"/>
<feature type="region of interest" description="Disordered" evidence="1">
    <location>
        <begin position="1"/>
        <end position="24"/>
    </location>
</feature>
<protein>
    <submittedName>
        <fullName evidence="2">Uncharacterized protein</fullName>
    </submittedName>
</protein>
<dbReference type="InParanoid" id="A0A0C3JS43"/>
<name>A0A0C3JS43_PISTI</name>
<dbReference type="HOGENOM" id="CLU_1587185_0_0_1"/>